<comment type="caution">
    <text evidence="1">The sequence shown here is derived from an EMBL/GenBank/DDBJ whole genome shotgun (WGS) entry which is preliminary data.</text>
</comment>
<dbReference type="Proteomes" id="UP000237271">
    <property type="component" value="Unassembled WGS sequence"/>
</dbReference>
<proteinExistence type="predicted"/>
<dbReference type="OrthoDB" id="111120at2759"/>
<protein>
    <submittedName>
        <fullName evidence="1">Uncharacterized protein</fullName>
    </submittedName>
</protein>
<evidence type="ECO:0000313" key="1">
    <source>
        <dbReference type="EMBL" id="POM62989.1"/>
    </source>
</evidence>
<name>A0A2P4XBS9_9STRA</name>
<dbReference type="AlphaFoldDB" id="A0A2P4XBS9"/>
<accession>A0A2P4XBS9</accession>
<evidence type="ECO:0000313" key="2">
    <source>
        <dbReference type="Proteomes" id="UP000237271"/>
    </source>
</evidence>
<dbReference type="EMBL" id="NCKW01015475">
    <property type="protein sequence ID" value="POM62989.1"/>
    <property type="molecule type" value="Genomic_DNA"/>
</dbReference>
<reference evidence="1 2" key="1">
    <citation type="journal article" date="2017" name="Genome Biol. Evol.">
        <title>Phytophthora megakarya and P. palmivora, closely related causal agents of cacao black pod rot, underwent increases in genome sizes and gene numbers by different mechanisms.</title>
        <authorList>
            <person name="Ali S.S."/>
            <person name="Shao J."/>
            <person name="Lary D.J."/>
            <person name="Kronmiller B."/>
            <person name="Shen D."/>
            <person name="Strem M.D."/>
            <person name="Amoako-Attah I."/>
            <person name="Akrofi A.Y."/>
            <person name="Begoude B.A."/>
            <person name="Ten Hoopen G.M."/>
            <person name="Coulibaly K."/>
            <person name="Kebe B.I."/>
            <person name="Melnick R.L."/>
            <person name="Guiltinan M.J."/>
            <person name="Tyler B.M."/>
            <person name="Meinhardt L.W."/>
            <person name="Bailey B.A."/>
        </authorList>
    </citation>
    <scope>NUCLEOTIDE SEQUENCE [LARGE SCALE GENOMIC DNA]</scope>
    <source>
        <strain evidence="2">sbr112.9</strain>
    </source>
</reference>
<sequence>MALVSRVRHATFTPAQVSGFYFRPYRDDHDEVIDEYFRHRCGTTRRNGYSNLMQHIRREYPDYEAVMLAASAAETESSS</sequence>
<gene>
    <name evidence="1" type="ORF">PHPALM_27786</name>
</gene>
<keyword evidence="2" id="KW-1185">Reference proteome</keyword>
<organism evidence="1 2">
    <name type="scientific">Phytophthora palmivora</name>
    <dbReference type="NCBI Taxonomy" id="4796"/>
    <lineage>
        <taxon>Eukaryota</taxon>
        <taxon>Sar</taxon>
        <taxon>Stramenopiles</taxon>
        <taxon>Oomycota</taxon>
        <taxon>Peronosporomycetes</taxon>
        <taxon>Peronosporales</taxon>
        <taxon>Peronosporaceae</taxon>
        <taxon>Phytophthora</taxon>
    </lineage>
</organism>